<proteinExistence type="predicted"/>
<dbReference type="InterPro" id="IPR036513">
    <property type="entry name" value="STAS_dom_sf"/>
</dbReference>
<evidence type="ECO:0000313" key="1">
    <source>
        <dbReference type="EMBL" id="MBT1704382.1"/>
    </source>
</evidence>
<keyword evidence="2" id="KW-1185">Reference proteome</keyword>
<dbReference type="InterPro" id="IPR021866">
    <property type="entry name" value="SpoIIAA-like"/>
</dbReference>
<accession>A0ABS5VSH4</accession>
<dbReference type="Pfam" id="PF11964">
    <property type="entry name" value="SpoIIAA-like"/>
    <property type="match status" value="1"/>
</dbReference>
<organism evidence="1 2">
    <name type="scientific">Chryseosolibacter indicus</name>
    <dbReference type="NCBI Taxonomy" id="2782351"/>
    <lineage>
        <taxon>Bacteria</taxon>
        <taxon>Pseudomonadati</taxon>
        <taxon>Bacteroidota</taxon>
        <taxon>Cytophagia</taxon>
        <taxon>Cytophagales</taxon>
        <taxon>Chryseotaleaceae</taxon>
        <taxon>Chryseosolibacter</taxon>
    </lineage>
</organism>
<reference evidence="1 2" key="1">
    <citation type="submission" date="2021-05" db="EMBL/GenBank/DDBJ databases">
        <title>A Polyphasic approach of four new species of the genus Ohtaekwangia: Ohtaekwangia histidinii sp. nov., Ohtaekwangia cretensis sp. nov., Ohtaekwangia indiensis sp. nov., Ohtaekwangia reichenbachii sp. nov. from diverse environment.</title>
        <authorList>
            <person name="Octaviana S."/>
        </authorList>
    </citation>
    <scope>NUCLEOTIDE SEQUENCE [LARGE SCALE GENOMIC DNA]</scope>
    <source>
        <strain evidence="1 2">PWU20</strain>
    </source>
</reference>
<dbReference type="EMBL" id="JAHESD010000030">
    <property type="protein sequence ID" value="MBT1704382.1"/>
    <property type="molecule type" value="Genomic_DNA"/>
</dbReference>
<sequence>MAGTVPYNIYYDSSSKLVIMEWRGYSTSAQFREGTELLLKILMENKANKLLADIEDMTLIGMEDQRYIEFNFLPRAMQNGFDAVAIVKPSNYFNKVAVESISYTLAKAKLQLRLFNNTKEAKQWLLELPPSR</sequence>
<dbReference type="SUPFAM" id="SSF52091">
    <property type="entry name" value="SpoIIaa-like"/>
    <property type="match status" value="1"/>
</dbReference>
<protein>
    <submittedName>
        <fullName evidence="1">STAS/SEC14 domain-containing protein</fullName>
    </submittedName>
</protein>
<dbReference type="RefSeq" id="WP_254154338.1">
    <property type="nucleotide sequence ID" value="NZ_JAHESD010000030.1"/>
</dbReference>
<name>A0ABS5VSH4_9BACT</name>
<gene>
    <name evidence="1" type="ORF">KK060_13890</name>
</gene>
<comment type="caution">
    <text evidence="1">The sequence shown here is derived from an EMBL/GenBank/DDBJ whole genome shotgun (WGS) entry which is preliminary data.</text>
</comment>
<evidence type="ECO:0000313" key="2">
    <source>
        <dbReference type="Proteomes" id="UP000772618"/>
    </source>
</evidence>
<dbReference type="Proteomes" id="UP000772618">
    <property type="component" value="Unassembled WGS sequence"/>
</dbReference>